<dbReference type="EMBL" id="JAAGLI010000424">
    <property type="protein sequence ID" value="NEA24178.1"/>
    <property type="molecule type" value="Genomic_DNA"/>
</dbReference>
<feature type="binding site" evidence="6">
    <location>
        <position position="241"/>
    </location>
    <ligand>
        <name>a divalent metal cation</name>
        <dbReference type="ChEBI" id="CHEBI:60240"/>
        <label>2</label>
        <note>catalytic</note>
    </ligand>
</feature>
<dbReference type="EC" id="3.4.11.18" evidence="6 7"/>
<dbReference type="HAMAP" id="MF_01974">
    <property type="entry name" value="MetAP_1"/>
    <property type="match status" value="1"/>
</dbReference>
<proteinExistence type="inferred from homology"/>
<organism evidence="9 10">
    <name type="scientific">Actinomadura bangladeshensis</name>
    <dbReference type="NCBI Taxonomy" id="453573"/>
    <lineage>
        <taxon>Bacteria</taxon>
        <taxon>Bacillati</taxon>
        <taxon>Actinomycetota</taxon>
        <taxon>Actinomycetes</taxon>
        <taxon>Streptosporangiales</taxon>
        <taxon>Thermomonosporaceae</taxon>
        <taxon>Actinomadura</taxon>
    </lineage>
</organism>
<feature type="binding site" evidence="6">
    <location>
        <position position="177"/>
    </location>
    <ligand>
        <name>a divalent metal cation</name>
        <dbReference type="ChEBI" id="CHEBI:60240"/>
        <label>2</label>
        <note>catalytic</note>
    </ligand>
</feature>
<comment type="similarity">
    <text evidence="6">Belongs to the peptidase M24A family. Methionine aminopeptidase type 1 subfamily.</text>
</comment>
<comment type="caution">
    <text evidence="9">The sequence shown here is derived from an EMBL/GenBank/DDBJ whole genome shotgun (WGS) entry which is preliminary data.</text>
</comment>
<dbReference type="InterPro" id="IPR000994">
    <property type="entry name" value="Pept_M24"/>
</dbReference>
<evidence type="ECO:0000256" key="3">
    <source>
        <dbReference type="ARBA" id="ARBA00022670"/>
    </source>
</evidence>
<keyword evidence="3 6" id="KW-0645">Protease</keyword>
<evidence type="ECO:0000256" key="2">
    <source>
        <dbReference type="ARBA" id="ARBA00022438"/>
    </source>
</evidence>
<comment type="cofactor">
    <cofactor evidence="6">
        <name>Co(2+)</name>
        <dbReference type="ChEBI" id="CHEBI:48828"/>
    </cofactor>
    <cofactor evidence="6">
        <name>Zn(2+)</name>
        <dbReference type="ChEBI" id="CHEBI:29105"/>
    </cofactor>
    <cofactor evidence="6">
        <name>Mn(2+)</name>
        <dbReference type="ChEBI" id="CHEBI:29035"/>
    </cofactor>
    <cofactor evidence="6">
        <name>Fe(2+)</name>
        <dbReference type="ChEBI" id="CHEBI:29033"/>
    </cofactor>
    <text evidence="6">Binds 2 divalent metal cations per subunit. Has a high-affinity and a low affinity metal-binding site. The true nature of the physiological cofactor is under debate. The enzyme is active with cobalt, zinc, manganese or divalent iron ions. Most likely, methionine aminopeptidases function as mononuclear Fe(2+)-metalloproteases under physiological conditions, and the catalytically relevant metal-binding site has been assigned to the histidine-containing high-affinity site.</text>
</comment>
<keyword evidence="2 6" id="KW-0031">Aminopeptidase</keyword>
<gene>
    <name evidence="6 9" type="primary">map</name>
    <name evidence="9" type="ORF">G3I70_17010</name>
</gene>
<dbReference type="RefSeq" id="WP_163057146.1">
    <property type="nucleotide sequence ID" value="NZ_JAAGLI010000424.1"/>
</dbReference>
<protein>
    <recommendedName>
        <fullName evidence="6 7">Methionine aminopeptidase</fullName>
        <shortName evidence="6">MAP</shortName>
        <shortName evidence="6">MetAP</shortName>
        <ecNumber evidence="6 7">3.4.11.18</ecNumber>
    </recommendedName>
    <alternativeName>
        <fullName evidence="6">Peptidase M</fullName>
    </alternativeName>
</protein>
<feature type="binding site" evidence="6">
    <location>
        <position position="241"/>
    </location>
    <ligand>
        <name>a divalent metal cation</name>
        <dbReference type="ChEBI" id="CHEBI:60240"/>
        <label>1</label>
    </ligand>
</feature>
<evidence type="ECO:0000313" key="10">
    <source>
        <dbReference type="Proteomes" id="UP000475532"/>
    </source>
</evidence>
<keyword evidence="5 6" id="KW-0378">Hydrolase</keyword>
<dbReference type="GO" id="GO:0070006">
    <property type="term" value="F:metalloaminopeptidase activity"/>
    <property type="evidence" value="ECO:0007669"/>
    <property type="project" value="UniProtKB-UniRule"/>
</dbReference>
<dbReference type="CDD" id="cd01086">
    <property type="entry name" value="MetAP1"/>
    <property type="match status" value="1"/>
</dbReference>
<keyword evidence="4 6" id="KW-0479">Metal-binding</keyword>
<dbReference type="PANTHER" id="PTHR43330">
    <property type="entry name" value="METHIONINE AMINOPEPTIDASE"/>
    <property type="match status" value="1"/>
</dbReference>
<evidence type="ECO:0000256" key="4">
    <source>
        <dbReference type="ARBA" id="ARBA00022723"/>
    </source>
</evidence>
<reference evidence="9 10" key="1">
    <citation type="submission" date="2020-01" db="EMBL/GenBank/DDBJ databases">
        <title>Insect and environment-associated Actinomycetes.</title>
        <authorList>
            <person name="Currrie C."/>
            <person name="Chevrette M."/>
            <person name="Carlson C."/>
            <person name="Stubbendieck R."/>
            <person name="Wendt-Pienkowski E."/>
        </authorList>
    </citation>
    <scope>NUCLEOTIDE SEQUENCE [LARGE SCALE GENOMIC DNA]</scope>
    <source>
        <strain evidence="9 10">SID10258</strain>
    </source>
</reference>
<dbReference type="InterPro" id="IPR002467">
    <property type="entry name" value="Pept_M24A_MAP1"/>
</dbReference>
<evidence type="ECO:0000256" key="5">
    <source>
        <dbReference type="ARBA" id="ARBA00022801"/>
    </source>
</evidence>
<dbReference type="PRINTS" id="PR00599">
    <property type="entry name" value="MAPEPTIDASE"/>
</dbReference>
<feature type="binding site" evidence="6">
    <location>
        <position position="184"/>
    </location>
    <ligand>
        <name>substrate</name>
    </ligand>
</feature>
<evidence type="ECO:0000259" key="8">
    <source>
        <dbReference type="Pfam" id="PF00557"/>
    </source>
</evidence>
<dbReference type="Gene3D" id="3.90.230.10">
    <property type="entry name" value="Creatinase/methionine aminopeptidase superfamily"/>
    <property type="match status" value="1"/>
</dbReference>
<feature type="binding site" evidence="6">
    <location>
        <position position="84"/>
    </location>
    <ligand>
        <name>substrate</name>
    </ligand>
</feature>
<dbReference type="GO" id="GO:0005829">
    <property type="term" value="C:cytosol"/>
    <property type="evidence" value="ECO:0007669"/>
    <property type="project" value="TreeGrafter"/>
</dbReference>
<feature type="binding site" evidence="6">
    <location>
        <position position="113"/>
    </location>
    <ligand>
        <name>a divalent metal cation</name>
        <dbReference type="ChEBI" id="CHEBI:60240"/>
        <label>1</label>
    </ligand>
</feature>
<comment type="catalytic activity">
    <reaction evidence="6 7">
        <text>Release of N-terminal amino acids, preferentially methionine, from peptides and arylamides.</text>
        <dbReference type="EC" id="3.4.11.18"/>
    </reaction>
</comment>
<name>A0A6L9QGG9_9ACTN</name>
<comment type="subunit">
    <text evidence="6">Monomer.</text>
</comment>
<feature type="binding site" evidence="6">
    <location>
        <position position="102"/>
    </location>
    <ligand>
        <name>a divalent metal cation</name>
        <dbReference type="ChEBI" id="CHEBI:60240"/>
        <label>1</label>
    </ligand>
</feature>
<dbReference type="InterPro" id="IPR036005">
    <property type="entry name" value="Creatinase/aminopeptidase-like"/>
</dbReference>
<dbReference type="AlphaFoldDB" id="A0A6L9QGG9"/>
<evidence type="ECO:0000313" key="9">
    <source>
        <dbReference type="EMBL" id="NEA24178.1"/>
    </source>
</evidence>
<feature type="binding site" evidence="6">
    <location>
        <position position="210"/>
    </location>
    <ligand>
        <name>a divalent metal cation</name>
        <dbReference type="ChEBI" id="CHEBI:60240"/>
        <label>2</label>
        <note>catalytic</note>
    </ligand>
</feature>
<dbReference type="NCBIfam" id="TIGR00500">
    <property type="entry name" value="met_pdase_I"/>
    <property type="match status" value="1"/>
</dbReference>
<dbReference type="GO" id="GO:0004239">
    <property type="term" value="F:initiator methionyl aminopeptidase activity"/>
    <property type="evidence" value="ECO:0007669"/>
    <property type="project" value="UniProtKB-UniRule"/>
</dbReference>
<dbReference type="GO" id="GO:0006508">
    <property type="term" value="P:proteolysis"/>
    <property type="evidence" value="ECO:0007669"/>
    <property type="project" value="UniProtKB-KW"/>
</dbReference>
<feature type="domain" description="Peptidase M24" evidence="8">
    <location>
        <begin position="18"/>
        <end position="248"/>
    </location>
</feature>
<dbReference type="InterPro" id="IPR001714">
    <property type="entry name" value="Pept_M24_MAP"/>
</dbReference>
<feature type="binding site" evidence="6">
    <location>
        <position position="113"/>
    </location>
    <ligand>
        <name>a divalent metal cation</name>
        <dbReference type="ChEBI" id="CHEBI:60240"/>
        <label>2</label>
        <note>catalytic</note>
    </ligand>
</feature>
<dbReference type="PANTHER" id="PTHR43330:SF27">
    <property type="entry name" value="METHIONINE AMINOPEPTIDASE"/>
    <property type="match status" value="1"/>
</dbReference>
<evidence type="ECO:0000256" key="1">
    <source>
        <dbReference type="ARBA" id="ARBA00002521"/>
    </source>
</evidence>
<comment type="function">
    <text evidence="1 6">Removes the N-terminal methionine from nascent proteins. The N-terminal methionine is often cleaved when the second residue in the primary sequence is small and uncharged (Met-Ala-, Cys, Gly, Pro, Ser, Thr, or Val). Requires deformylation of the N(alpha)-formylated initiator methionine before it can be hydrolyzed.</text>
</comment>
<dbReference type="GO" id="GO:0046872">
    <property type="term" value="F:metal ion binding"/>
    <property type="evidence" value="ECO:0007669"/>
    <property type="project" value="UniProtKB-UniRule"/>
</dbReference>
<evidence type="ECO:0000256" key="6">
    <source>
        <dbReference type="HAMAP-Rule" id="MF_01974"/>
    </source>
</evidence>
<dbReference type="SUPFAM" id="SSF55920">
    <property type="entry name" value="Creatinase/aminopeptidase"/>
    <property type="match status" value="1"/>
</dbReference>
<dbReference type="Pfam" id="PF00557">
    <property type="entry name" value="Peptidase_M24"/>
    <property type="match status" value="1"/>
</dbReference>
<evidence type="ECO:0000256" key="7">
    <source>
        <dbReference type="RuleBase" id="RU003653"/>
    </source>
</evidence>
<sequence>MFKRRRPTIQMKTAEQIELMRAAGLLVGRTLELLRDAVKPGITTLDLDTLAERHIRDNGGIPSFKGYHGFTGTICASINEEIVHGIPRGDKVLRDGDVISIDCGAIVEGWHGDAAITVPVGEITDELRTLLDVTETSLWHGLAAGTAGAHLTDMSHAIEAYIRSQGRYGIVEGYGGHGIGTEMHMDPLIPNHGAAGHGPVLEPGMCFAVEPMVNLGTKETLELDDGWTVVTADGRYSAHFEHTFAVTADGPRVLTALDEGREWFQKLGPAAQNGMDSPS</sequence>
<accession>A0A6L9QGG9</accession>
<dbReference type="Proteomes" id="UP000475532">
    <property type="component" value="Unassembled WGS sequence"/>
</dbReference>
<dbReference type="PROSITE" id="PS00680">
    <property type="entry name" value="MAP_1"/>
    <property type="match status" value="1"/>
</dbReference>